<feature type="transmembrane region" description="Helical" evidence="7">
    <location>
        <begin position="143"/>
        <end position="158"/>
    </location>
</feature>
<keyword evidence="5 7" id="KW-0472">Membrane</keyword>
<comment type="similarity">
    <text evidence="6">Belongs to the ThrE exporter (TC 2.A.79) family.</text>
</comment>
<evidence type="ECO:0000256" key="1">
    <source>
        <dbReference type="ARBA" id="ARBA00004651"/>
    </source>
</evidence>
<dbReference type="RefSeq" id="WP_380077835.1">
    <property type="nucleotide sequence ID" value="NZ_JBHSGO010000048.1"/>
</dbReference>
<keyword evidence="10" id="KW-1185">Reference proteome</keyword>
<evidence type="ECO:0000313" key="9">
    <source>
        <dbReference type="EMBL" id="MFC4665572.1"/>
    </source>
</evidence>
<comment type="caution">
    <text evidence="9">The sequence shown here is derived from an EMBL/GenBank/DDBJ whole genome shotgun (WGS) entry which is preliminary data.</text>
</comment>
<gene>
    <name evidence="9" type="ORF">ACFO3G_02920</name>
</gene>
<feature type="transmembrane region" description="Helical" evidence="7">
    <location>
        <begin position="197"/>
        <end position="219"/>
    </location>
</feature>
<evidence type="ECO:0000256" key="2">
    <source>
        <dbReference type="ARBA" id="ARBA00022475"/>
    </source>
</evidence>
<keyword evidence="2" id="KW-1003">Cell membrane</keyword>
<comment type="subcellular location">
    <subcellularLocation>
        <location evidence="1">Cell membrane</location>
        <topology evidence="1">Multi-pass membrane protein</topology>
    </subcellularLocation>
</comment>
<dbReference type="PANTHER" id="PTHR34390">
    <property type="entry name" value="UPF0442 PROTEIN YJJB-RELATED"/>
    <property type="match status" value="1"/>
</dbReference>
<evidence type="ECO:0000313" key="10">
    <source>
        <dbReference type="Proteomes" id="UP001596020"/>
    </source>
</evidence>
<sequence length="262" mass="28993">MSQIRDINEVGEFLASYAAHMMGSGVHTSRIVRCTKRIGSSLGYKVRMNVFQKSLVIYVVNLENIDDHFTRVIDIPSQPISFEHNSELSALSWKAYDEHLSLDEIKNEYQTIVSTYSVKPTAILFLASIANAAFCAIFGGDKWAILIVFIATLVGFFIRQKLMALKMNHYLVFIICAFVASLIASSAMNFSTTKDTAVATSVLFLIPGVPLINGVIDLLEGYGLSGMSRLIQAFLLIFCLALGMSFTLIIFKTAYYDTGSFS</sequence>
<feature type="transmembrane region" description="Helical" evidence="7">
    <location>
        <begin position="116"/>
        <end position="137"/>
    </location>
</feature>
<dbReference type="Proteomes" id="UP001596020">
    <property type="component" value="Unassembled WGS sequence"/>
</dbReference>
<dbReference type="InterPro" id="IPR050539">
    <property type="entry name" value="ThrE_Dicarb/AminoAcid_Exp"/>
</dbReference>
<evidence type="ECO:0000256" key="7">
    <source>
        <dbReference type="SAM" id="Phobius"/>
    </source>
</evidence>
<evidence type="ECO:0000256" key="6">
    <source>
        <dbReference type="ARBA" id="ARBA00034125"/>
    </source>
</evidence>
<keyword evidence="3 7" id="KW-0812">Transmembrane</keyword>
<evidence type="ECO:0000256" key="3">
    <source>
        <dbReference type="ARBA" id="ARBA00022692"/>
    </source>
</evidence>
<name>A0ABV9K6B4_9PORP</name>
<feature type="transmembrane region" description="Helical" evidence="7">
    <location>
        <begin position="231"/>
        <end position="251"/>
    </location>
</feature>
<feature type="domain" description="Threonine/serine exporter-like N-terminal" evidence="8">
    <location>
        <begin position="13"/>
        <end position="249"/>
    </location>
</feature>
<dbReference type="PANTHER" id="PTHR34390:SF2">
    <property type="entry name" value="SUCCINATE TRANSPORTER SUBUNIT YJJP-RELATED"/>
    <property type="match status" value="1"/>
</dbReference>
<feature type="transmembrane region" description="Helical" evidence="7">
    <location>
        <begin position="170"/>
        <end position="191"/>
    </location>
</feature>
<proteinExistence type="inferred from homology"/>
<dbReference type="Pfam" id="PF06738">
    <property type="entry name" value="ThrE"/>
    <property type="match status" value="1"/>
</dbReference>
<accession>A0ABV9K6B4</accession>
<dbReference type="EMBL" id="JBHSGO010000048">
    <property type="protein sequence ID" value="MFC4665572.1"/>
    <property type="molecule type" value="Genomic_DNA"/>
</dbReference>
<evidence type="ECO:0000259" key="8">
    <source>
        <dbReference type="Pfam" id="PF06738"/>
    </source>
</evidence>
<evidence type="ECO:0000256" key="4">
    <source>
        <dbReference type="ARBA" id="ARBA00022989"/>
    </source>
</evidence>
<dbReference type="InterPro" id="IPR010619">
    <property type="entry name" value="ThrE-like_N"/>
</dbReference>
<evidence type="ECO:0000256" key="5">
    <source>
        <dbReference type="ARBA" id="ARBA00023136"/>
    </source>
</evidence>
<organism evidence="9 10">
    <name type="scientific">Falsiporphyromonas endometrii</name>
    <dbReference type="NCBI Taxonomy" id="1387297"/>
    <lineage>
        <taxon>Bacteria</taxon>
        <taxon>Pseudomonadati</taxon>
        <taxon>Bacteroidota</taxon>
        <taxon>Bacteroidia</taxon>
        <taxon>Bacteroidales</taxon>
        <taxon>Porphyromonadaceae</taxon>
        <taxon>Falsiporphyromonas</taxon>
    </lineage>
</organism>
<reference evidence="10" key="1">
    <citation type="journal article" date="2019" name="Int. J. Syst. Evol. Microbiol.">
        <title>The Global Catalogue of Microorganisms (GCM) 10K type strain sequencing project: providing services to taxonomists for standard genome sequencing and annotation.</title>
        <authorList>
            <consortium name="The Broad Institute Genomics Platform"/>
            <consortium name="The Broad Institute Genome Sequencing Center for Infectious Disease"/>
            <person name="Wu L."/>
            <person name="Ma J."/>
        </authorList>
    </citation>
    <scope>NUCLEOTIDE SEQUENCE [LARGE SCALE GENOMIC DNA]</scope>
    <source>
        <strain evidence="10">CGMCC 4.7357</strain>
    </source>
</reference>
<protein>
    <submittedName>
        <fullName evidence="9">Threonine/serine exporter ThrE family protein</fullName>
    </submittedName>
</protein>
<keyword evidence="4 7" id="KW-1133">Transmembrane helix</keyword>